<keyword evidence="3 7" id="KW-0812">Transmembrane</keyword>
<reference evidence="9 10" key="1">
    <citation type="submission" date="2020-08" db="EMBL/GenBank/DDBJ databases">
        <title>Sequencing the genomes of 1000 actinobacteria strains.</title>
        <authorList>
            <person name="Klenk H.-P."/>
        </authorList>
    </citation>
    <scope>NUCLEOTIDE SEQUENCE [LARGE SCALE GENOMIC DNA]</scope>
    <source>
        <strain evidence="9 10">DSM 45913</strain>
    </source>
</reference>
<gene>
    <name evidence="9" type="ORF">FHU36_003172</name>
</gene>
<accession>A0A7X0C1G6</accession>
<keyword evidence="5 7" id="KW-0472">Membrane</keyword>
<evidence type="ECO:0000256" key="2">
    <source>
        <dbReference type="ARBA" id="ARBA00022475"/>
    </source>
</evidence>
<dbReference type="EMBL" id="JACHJB010000001">
    <property type="protein sequence ID" value="MBB6346663.1"/>
    <property type="molecule type" value="Genomic_DNA"/>
</dbReference>
<keyword evidence="4 7" id="KW-1133">Transmembrane helix</keyword>
<dbReference type="Pfam" id="PF13396">
    <property type="entry name" value="PLDc_N"/>
    <property type="match status" value="1"/>
</dbReference>
<protein>
    <recommendedName>
        <fullName evidence="8">Cardiolipin synthase N-terminal domain-containing protein</fullName>
    </recommendedName>
</protein>
<keyword evidence="10" id="KW-1185">Reference proteome</keyword>
<name>A0A7X0C1G6_9ACTN</name>
<evidence type="ECO:0000256" key="3">
    <source>
        <dbReference type="ARBA" id="ARBA00022692"/>
    </source>
</evidence>
<evidence type="ECO:0000256" key="7">
    <source>
        <dbReference type="SAM" id="Phobius"/>
    </source>
</evidence>
<sequence>MAGVLLGLALLAFWLYSLFDVITTPEEDVRNAPKALWLLIVALLPLVGGLFWLARGRPQAAAHHTPRQRQPGRPPRPAPKGPDDDPDFLRELDRRMRGGSDD</sequence>
<evidence type="ECO:0000256" key="5">
    <source>
        <dbReference type="ARBA" id="ARBA00023136"/>
    </source>
</evidence>
<proteinExistence type="predicted"/>
<feature type="region of interest" description="Disordered" evidence="6">
    <location>
        <begin position="61"/>
        <end position="102"/>
    </location>
</feature>
<evidence type="ECO:0000313" key="10">
    <source>
        <dbReference type="Proteomes" id="UP000583800"/>
    </source>
</evidence>
<evidence type="ECO:0000256" key="6">
    <source>
        <dbReference type="SAM" id="MobiDB-lite"/>
    </source>
</evidence>
<dbReference type="GO" id="GO:0005886">
    <property type="term" value="C:plasma membrane"/>
    <property type="evidence" value="ECO:0007669"/>
    <property type="project" value="UniProtKB-SubCell"/>
</dbReference>
<dbReference type="AlphaFoldDB" id="A0A7X0C1G6"/>
<feature type="domain" description="Cardiolipin synthase N-terminal" evidence="8">
    <location>
        <begin position="12"/>
        <end position="57"/>
    </location>
</feature>
<comment type="subcellular location">
    <subcellularLocation>
        <location evidence="1">Cell membrane</location>
        <topology evidence="1">Multi-pass membrane protein</topology>
    </subcellularLocation>
</comment>
<evidence type="ECO:0000259" key="8">
    <source>
        <dbReference type="Pfam" id="PF13396"/>
    </source>
</evidence>
<feature type="transmembrane region" description="Helical" evidence="7">
    <location>
        <begin position="35"/>
        <end position="54"/>
    </location>
</feature>
<dbReference type="Proteomes" id="UP000583800">
    <property type="component" value="Unassembled WGS sequence"/>
</dbReference>
<dbReference type="RefSeq" id="WP_246502056.1">
    <property type="nucleotide sequence ID" value="NZ_JACHJB010000001.1"/>
</dbReference>
<keyword evidence="2" id="KW-1003">Cell membrane</keyword>
<evidence type="ECO:0000256" key="4">
    <source>
        <dbReference type="ARBA" id="ARBA00022989"/>
    </source>
</evidence>
<evidence type="ECO:0000313" key="9">
    <source>
        <dbReference type="EMBL" id="MBB6346663.1"/>
    </source>
</evidence>
<dbReference type="InterPro" id="IPR027379">
    <property type="entry name" value="CLS_N"/>
</dbReference>
<organism evidence="9 10">
    <name type="scientific">Nonomuraea muscovyensis</name>
    <dbReference type="NCBI Taxonomy" id="1124761"/>
    <lineage>
        <taxon>Bacteria</taxon>
        <taxon>Bacillati</taxon>
        <taxon>Actinomycetota</taxon>
        <taxon>Actinomycetes</taxon>
        <taxon>Streptosporangiales</taxon>
        <taxon>Streptosporangiaceae</taxon>
        <taxon>Nonomuraea</taxon>
    </lineage>
</organism>
<evidence type="ECO:0000256" key="1">
    <source>
        <dbReference type="ARBA" id="ARBA00004651"/>
    </source>
</evidence>
<comment type="caution">
    <text evidence="9">The sequence shown here is derived from an EMBL/GenBank/DDBJ whole genome shotgun (WGS) entry which is preliminary data.</text>
</comment>
<feature type="compositionally biased region" description="Basic and acidic residues" evidence="6">
    <location>
        <begin position="81"/>
        <end position="102"/>
    </location>
</feature>